<evidence type="ECO:0000313" key="2">
    <source>
        <dbReference type="Proteomes" id="UP000536835"/>
    </source>
</evidence>
<evidence type="ECO:0000313" key="1">
    <source>
        <dbReference type="EMBL" id="NNU15139.1"/>
    </source>
</evidence>
<dbReference type="EMBL" id="JABFCX010000002">
    <property type="protein sequence ID" value="NNU15139.1"/>
    <property type="molecule type" value="Genomic_DNA"/>
</dbReference>
<dbReference type="AlphaFoldDB" id="A0A7Y3RJC7"/>
<sequence length="91" mass="10122">MGEQELETVQTIIHPSLDHLIRLEAYYRIHGLEQLATGIDTVLDEVERLLKITSAEDMPGIKIPEAESLIEDAQSDVPVPADPGRRRYSAG</sequence>
<reference evidence="1 2" key="1">
    <citation type="submission" date="2020-05" db="EMBL/GenBank/DDBJ databases">
        <title>Parvularcula mediterraneae sp. nov., isolated from polypropylene straw from shallow seawater of the seashore of Laganas in Zakynthos island, Greece.</title>
        <authorList>
            <person name="Szabo I."/>
            <person name="Al-Omari J."/>
            <person name="Rado J."/>
            <person name="Szerdahelyi G.S."/>
        </authorList>
    </citation>
    <scope>NUCLEOTIDE SEQUENCE [LARGE SCALE GENOMIC DNA]</scope>
    <source>
        <strain evidence="1 2">ZS-1/3</strain>
    </source>
</reference>
<dbReference type="RefSeq" id="WP_173196364.1">
    <property type="nucleotide sequence ID" value="NZ_JABFCX010000002.1"/>
</dbReference>
<keyword evidence="2" id="KW-1185">Reference proteome</keyword>
<accession>A0A7Y3RJC7</accession>
<proteinExistence type="predicted"/>
<organism evidence="1 2">
    <name type="scientific">Parvularcula mediterranea</name>
    <dbReference type="NCBI Taxonomy" id="2732508"/>
    <lineage>
        <taxon>Bacteria</taxon>
        <taxon>Pseudomonadati</taxon>
        <taxon>Pseudomonadota</taxon>
        <taxon>Alphaproteobacteria</taxon>
        <taxon>Parvularculales</taxon>
        <taxon>Parvularculaceae</taxon>
        <taxon>Parvularcula</taxon>
    </lineage>
</organism>
<dbReference type="Proteomes" id="UP000536835">
    <property type="component" value="Unassembled WGS sequence"/>
</dbReference>
<gene>
    <name evidence="1" type="ORF">HK107_02220</name>
</gene>
<protein>
    <submittedName>
        <fullName evidence="1">Uncharacterized protein</fullName>
    </submittedName>
</protein>
<comment type="caution">
    <text evidence="1">The sequence shown here is derived from an EMBL/GenBank/DDBJ whole genome shotgun (WGS) entry which is preliminary data.</text>
</comment>
<name>A0A7Y3RJC7_9PROT</name>